<proteinExistence type="predicted"/>
<organism evidence="2">
    <name type="scientific">Naegleria gruberi</name>
    <name type="common">Amoeba</name>
    <dbReference type="NCBI Taxonomy" id="5762"/>
    <lineage>
        <taxon>Eukaryota</taxon>
        <taxon>Discoba</taxon>
        <taxon>Heterolobosea</taxon>
        <taxon>Tetramitia</taxon>
        <taxon>Eutetramitia</taxon>
        <taxon>Vahlkampfiidae</taxon>
        <taxon>Naegleria</taxon>
    </lineage>
</organism>
<dbReference type="RefSeq" id="XP_002672069.1">
    <property type="nucleotide sequence ID" value="XM_002672023.1"/>
</dbReference>
<dbReference type="EMBL" id="GG738900">
    <property type="protein sequence ID" value="EFC39325.1"/>
    <property type="molecule type" value="Genomic_DNA"/>
</dbReference>
<gene>
    <name evidence="1" type="ORF">NAEGRDRAFT_59275</name>
</gene>
<accession>D2VUU9</accession>
<evidence type="ECO:0000313" key="1">
    <source>
        <dbReference type="EMBL" id="EFC39325.1"/>
    </source>
</evidence>
<dbReference type="VEuPathDB" id="AmoebaDB:NAEGRDRAFT_59275"/>
<name>D2VUU9_NAEGR</name>
<dbReference type="Proteomes" id="UP000006671">
    <property type="component" value="Unassembled WGS sequence"/>
</dbReference>
<dbReference type="KEGG" id="ngr:NAEGRDRAFT_59275"/>
<sequence>MSFIHYNPLDGTSPKKKQLTLDELKSVLHLSQEQAAKVLGTSSFKLRSLFKKHREELSMVRWPTQKARQQMLTNNNNNNNIIVKEEEEFPRDENDFPIFKKSLIYKQQIKKGNNPFTSIEPKILYLPSPLENNQHNVNHESIYSGYTDDDKIFTFNKYELQDFLHFLEMKRLEKDICDRMIGRVANGFKKVVFCMPVSKCTRNVFTSYFDMYGEHCTIRSRKVLGYDSIGCFTKRNVSRYVFEFPYLPTFGNGRWTLNQYSLDNNNYESEFEDGEGITIFNDSTSTTSSTSSNDFSFPVIEDNDYSFLGEELNEFNEHCNRQLEFMEGWDHVRNMVYRLSVSHNSITQLVTVSFGMISLKLWYDGTYKETF</sequence>
<evidence type="ECO:0000313" key="2">
    <source>
        <dbReference type="Proteomes" id="UP000006671"/>
    </source>
</evidence>
<keyword evidence="2" id="KW-1185">Reference proteome</keyword>
<dbReference type="AlphaFoldDB" id="D2VUU9"/>
<reference evidence="1 2" key="1">
    <citation type="journal article" date="2010" name="Cell">
        <title>The genome of Naegleria gruberi illuminates early eukaryotic versatility.</title>
        <authorList>
            <person name="Fritz-Laylin L.K."/>
            <person name="Prochnik S.E."/>
            <person name="Ginger M.L."/>
            <person name="Dacks J.B."/>
            <person name="Carpenter M.L."/>
            <person name="Field M.C."/>
            <person name="Kuo A."/>
            <person name="Paredez A."/>
            <person name="Chapman J."/>
            <person name="Pham J."/>
            <person name="Shu S."/>
            <person name="Neupane R."/>
            <person name="Cipriano M."/>
            <person name="Mancuso J."/>
            <person name="Tu H."/>
            <person name="Salamov A."/>
            <person name="Lindquist E."/>
            <person name="Shapiro H."/>
            <person name="Lucas S."/>
            <person name="Grigoriev I.V."/>
            <person name="Cande W.Z."/>
            <person name="Fulton C."/>
            <person name="Rokhsar D.S."/>
            <person name="Dawson S.C."/>
        </authorList>
    </citation>
    <scope>NUCLEOTIDE SEQUENCE [LARGE SCALE GENOMIC DNA]</scope>
    <source>
        <strain evidence="1 2">NEG-M</strain>
    </source>
</reference>
<protein>
    <submittedName>
        <fullName evidence="1">Uncharacterized protein</fullName>
    </submittedName>
</protein>
<dbReference type="GeneID" id="8853525"/>
<dbReference type="InParanoid" id="D2VUU9"/>